<feature type="transmembrane region" description="Helical" evidence="1">
    <location>
        <begin position="270"/>
        <end position="292"/>
    </location>
</feature>
<dbReference type="EMBL" id="GEGO01005841">
    <property type="protein sequence ID" value="JAR89563.1"/>
    <property type="molecule type" value="Transcribed_RNA"/>
</dbReference>
<feature type="transmembrane region" description="Helical" evidence="1">
    <location>
        <begin position="93"/>
        <end position="114"/>
    </location>
</feature>
<keyword evidence="1" id="KW-0472">Membrane</keyword>
<protein>
    <recommendedName>
        <fullName evidence="2">DUF7789 domain-containing protein</fullName>
    </recommendedName>
</protein>
<sequence length="339" mass="38300">PDFSSLGVPACYGLRMTKIGLVKHPFSLSCPDKFLLGFGLLSSLVALGFMVQRLTKLPPMSDDFTFTLMTLSPILFNAWFIFSGIVKERFQDIIGFILSFAIMTVYLGISVFSSHETDPDPLLKQVRFGLAVASFVVVFLFGVGIVWSYLPRAKYLYLISAKGSIQNTCRLLFWCSSFITFDLELQVSMTILVMDEGMMWNGVDILVIVGGLLILVVWAVVGFKAIYLESGRCFWIFMFLLWPNVVYNVYRMVSIYIERPMEAWNILRHAVLGCGVIALLTRLTVGISMCLVKRDFGNGVKEILDKYGKPREPEAVPFNQHSGYFLNDLGRRPPLDKIR</sequence>
<proteinExistence type="predicted"/>
<evidence type="ECO:0000313" key="3">
    <source>
        <dbReference type="EMBL" id="JAR89563.1"/>
    </source>
</evidence>
<feature type="domain" description="DUF7789" evidence="2">
    <location>
        <begin position="164"/>
        <end position="288"/>
    </location>
</feature>
<reference evidence="3" key="1">
    <citation type="journal article" date="2018" name="PLoS Negl. Trop. Dis.">
        <title>Sialome diversity of ticks revealed by RNAseq of single tick salivary glands.</title>
        <authorList>
            <person name="Perner J."/>
            <person name="Kropackova S."/>
            <person name="Kopacek P."/>
            <person name="Ribeiro J.M."/>
        </authorList>
    </citation>
    <scope>NUCLEOTIDE SEQUENCE</scope>
    <source>
        <strain evidence="3">Siblings of single egg batch collected in Ceske Budejovice</strain>
        <tissue evidence="3">Salivary glands</tissue>
    </source>
</reference>
<dbReference type="PANTHER" id="PTHR39299:SF1">
    <property type="entry name" value="TRANSMEMBRANE PROTEIN"/>
    <property type="match status" value="1"/>
</dbReference>
<organism evidence="3">
    <name type="scientific">Ixodes ricinus</name>
    <name type="common">Common tick</name>
    <name type="synonym">Acarus ricinus</name>
    <dbReference type="NCBI Taxonomy" id="34613"/>
    <lineage>
        <taxon>Eukaryota</taxon>
        <taxon>Metazoa</taxon>
        <taxon>Ecdysozoa</taxon>
        <taxon>Arthropoda</taxon>
        <taxon>Chelicerata</taxon>
        <taxon>Arachnida</taxon>
        <taxon>Acari</taxon>
        <taxon>Parasitiformes</taxon>
        <taxon>Ixodida</taxon>
        <taxon>Ixodoidea</taxon>
        <taxon>Ixodidae</taxon>
        <taxon>Ixodinae</taxon>
        <taxon>Ixodes</taxon>
    </lineage>
</organism>
<evidence type="ECO:0000259" key="2">
    <source>
        <dbReference type="Pfam" id="PF25044"/>
    </source>
</evidence>
<feature type="transmembrane region" description="Helical" evidence="1">
    <location>
        <begin position="205"/>
        <end position="226"/>
    </location>
</feature>
<keyword evidence="1" id="KW-1133">Transmembrane helix</keyword>
<feature type="transmembrane region" description="Helical" evidence="1">
    <location>
        <begin position="126"/>
        <end position="150"/>
    </location>
</feature>
<evidence type="ECO:0000256" key="1">
    <source>
        <dbReference type="SAM" id="Phobius"/>
    </source>
</evidence>
<feature type="non-terminal residue" evidence="3">
    <location>
        <position position="1"/>
    </location>
</feature>
<name>A0A147BFK3_IXORI</name>
<feature type="transmembrane region" description="Helical" evidence="1">
    <location>
        <begin position="171"/>
        <end position="193"/>
    </location>
</feature>
<accession>A0A147BFK3</accession>
<keyword evidence="1" id="KW-0812">Transmembrane</keyword>
<dbReference type="InterPro" id="IPR056691">
    <property type="entry name" value="DUF7789"/>
</dbReference>
<feature type="transmembrane region" description="Helical" evidence="1">
    <location>
        <begin position="233"/>
        <end position="250"/>
    </location>
</feature>
<dbReference type="AlphaFoldDB" id="A0A147BFK3"/>
<dbReference type="Pfam" id="PF25044">
    <property type="entry name" value="DUF7789"/>
    <property type="match status" value="2"/>
</dbReference>
<feature type="transmembrane region" description="Helical" evidence="1">
    <location>
        <begin position="64"/>
        <end position="86"/>
    </location>
</feature>
<feature type="domain" description="DUF7789" evidence="2">
    <location>
        <begin position="27"/>
        <end position="143"/>
    </location>
</feature>
<dbReference type="PANTHER" id="PTHR39299">
    <property type="entry name" value="TRANSMEMBRANE PROTEIN"/>
    <property type="match status" value="1"/>
</dbReference>